<dbReference type="EMBL" id="MH795129">
    <property type="protein sequence ID" value="AYO28328.1"/>
    <property type="molecule type" value="Genomic_DNA"/>
</dbReference>
<organism evidence="5">
    <name type="scientific">Synura sphagnicola</name>
    <dbReference type="NCBI Taxonomy" id="52556"/>
    <lineage>
        <taxon>Eukaryota</taxon>
        <taxon>Sar</taxon>
        <taxon>Stramenopiles</taxon>
        <taxon>Ochrophyta</taxon>
        <taxon>Synurophyceae</taxon>
        <taxon>Synurales</taxon>
        <taxon>Mallomonadaceae</taxon>
        <taxon>Synura</taxon>
    </lineage>
</organism>
<evidence type="ECO:0000256" key="4">
    <source>
        <dbReference type="RuleBase" id="RU368104"/>
    </source>
</evidence>
<protein>
    <recommendedName>
        <fullName evidence="4">Photosystem I reaction center subunit II</fullName>
    </recommendedName>
</protein>
<geneLocation type="plastid" evidence="5"/>
<comment type="function">
    <text evidence="4">PsaD can form complexes with ferredoxin and ferredoxin-oxidoreductase in photosystem I (PS I) reaction center.</text>
</comment>
<dbReference type="AlphaFoldDB" id="A0A3G2QYT9"/>
<accession>A0A3G2QYT9</accession>
<sequence>MNSNNLYFPEFGGSTGGWLEAAEIEEKYVMTWTNLKEDEILFEMPTGGAAIMKKGPNLVYFARKEQCLALGKQLRTKFQLNDYRIFRLLPSGEIQFLHPKDGVFPEKVNEGRSAVGTRLFSIGKNPNPASIKFTGTPSYQS</sequence>
<evidence type="ECO:0000256" key="2">
    <source>
        <dbReference type="ARBA" id="ARBA00022531"/>
    </source>
</evidence>
<dbReference type="GO" id="GO:0015979">
    <property type="term" value="P:photosynthesis"/>
    <property type="evidence" value="ECO:0007669"/>
    <property type="project" value="UniProtKB-UniRule"/>
</dbReference>
<evidence type="ECO:0000256" key="3">
    <source>
        <dbReference type="ARBA" id="ARBA00022836"/>
    </source>
</evidence>
<dbReference type="EMBL" id="MH795129">
    <property type="protein sequence ID" value="AYO28290.1"/>
    <property type="molecule type" value="Genomic_DNA"/>
</dbReference>
<evidence type="ECO:0000256" key="1">
    <source>
        <dbReference type="ARBA" id="ARBA00009926"/>
    </source>
</evidence>
<dbReference type="PANTHER" id="PTHR31982">
    <property type="entry name" value="PHOTOSYSTEM I REACTION CENTER SUBUNIT II-1, CHLOROPLASTIC-RELATED"/>
    <property type="match status" value="1"/>
</dbReference>
<dbReference type="GO" id="GO:0009535">
    <property type="term" value="C:chloroplast thylakoid membrane"/>
    <property type="evidence" value="ECO:0007669"/>
    <property type="project" value="UniProtKB-SubCell"/>
</dbReference>
<keyword evidence="5" id="KW-0934">Plastid</keyword>
<evidence type="ECO:0000313" key="5">
    <source>
        <dbReference type="EMBL" id="AYO28290.1"/>
    </source>
</evidence>
<dbReference type="PANTHER" id="PTHR31982:SF5">
    <property type="entry name" value="PHOTOSYSTEM I REACTION CENTER SUBUNIT II, CHLOROPLASTIC"/>
    <property type="match status" value="1"/>
</dbReference>
<dbReference type="Pfam" id="PF02531">
    <property type="entry name" value="PsaD"/>
    <property type="match status" value="1"/>
</dbReference>
<proteinExistence type="inferred from homology"/>
<dbReference type="InterPro" id="IPR003685">
    <property type="entry name" value="PsaD"/>
</dbReference>
<dbReference type="Gene3D" id="3.30.1470.10">
    <property type="entry name" value="Photosystem I PsaD, reaction center subunit II"/>
    <property type="match status" value="1"/>
</dbReference>
<gene>
    <name evidence="5" type="primary">psaD</name>
</gene>
<comment type="similarity">
    <text evidence="1 4">Belongs to the PsaD family.</text>
</comment>
<keyword evidence="3 4" id="KW-0603">Photosystem I</keyword>
<keyword evidence="4" id="KW-0793">Thylakoid</keyword>
<name>A0A3G2QYT9_9STRA</name>
<reference evidence="5" key="1">
    <citation type="submission" date="2018-08" db="EMBL/GenBank/DDBJ databases">
        <title>Comparative Plastid Genomics of Synurophyceae: Evolutionary Evidence of Lateral Gene Transfer and Inverted Repeat Dynamics.</title>
        <authorList>
            <person name="Kim J.I."/>
            <person name="Shin H."/>
            <person name="Skaloud P."/>
            <person name="Jung J."/>
            <person name="Yoon H.S."/>
            <person name="Archibald J.M."/>
            <person name="Shin W."/>
        </authorList>
    </citation>
    <scope>NUCLEOTIDE SEQUENCE</scope>
    <source>
        <strain evidence="5">FBCC200022</strain>
    </source>
</reference>
<dbReference type="GO" id="GO:0009538">
    <property type="term" value="C:photosystem I reaction center"/>
    <property type="evidence" value="ECO:0007669"/>
    <property type="project" value="UniProtKB-UniRule"/>
</dbReference>
<dbReference type="SUPFAM" id="SSF64234">
    <property type="entry name" value="Photosystem I subunit PsaD"/>
    <property type="match status" value="1"/>
</dbReference>
<keyword evidence="2 4" id="KW-0602">Photosynthesis</keyword>
<comment type="subcellular location">
    <subcellularLocation>
        <location evidence="4">Plastid</location>
        <location evidence="4">Chloroplast thylakoid membrane</location>
        <topology evidence="4">Peripheral membrane protein</topology>
        <orientation evidence="4">Stromal side</orientation>
    </subcellularLocation>
</comment>
<dbReference type="InterPro" id="IPR036579">
    <property type="entry name" value="PsaD_sf"/>
</dbReference>